<dbReference type="AlphaFoldDB" id="A0A9W9GEX2"/>
<evidence type="ECO:0000259" key="3">
    <source>
        <dbReference type="Pfam" id="PF00857"/>
    </source>
</evidence>
<comment type="caution">
    <text evidence="4">The sequence shown here is derived from an EMBL/GenBank/DDBJ whole genome shotgun (WGS) entry which is preliminary data.</text>
</comment>
<dbReference type="InterPro" id="IPR000868">
    <property type="entry name" value="Isochorismatase-like_dom"/>
</dbReference>
<feature type="domain" description="Isochorismatase-like" evidence="3">
    <location>
        <begin position="6"/>
        <end position="183"/>
    </location>
</feature>
<proteinExistence type="inferred from homology"/>
<dbReference type="SUPFAM" id="SSF52499">
    <property type="entry name" value="Isochorismatase-like hydrolases"/>
    <property type="match status" value="1"/>
</dbReference>
<reference evidence="4" key="2">
    <citation type="journal article" date="2023" name="IMA Fungus">
        <title>Comparative genomic study of the Penicillium genus elucidates a diverse pangenome and 15 lateral gene transfer events.</title>
        <authorList>
            <person name="Petersen C."/>
            <person name="Sorensen T."/>
            <person name="Nielsen M.R."/>
            <person name="Sondergaard T.E."/>
            <person name="Sorensen J.L."/>
            <person name="Fitzpatrick D.A."/>
            <person name="Frisvad J.C."/>
            <person name="Nielsen K.L."/>
        </authorList>
    </citation>
    <scope>NUCLEOTIDE SEQUENCE</scope>
    <source>
        <strain evidence="4">IBT 30069</strain>
    </source>
</reference>
<dbReference type="PANTHER" id="PTHR43540">
    <property type="entry name" value="PEROXYUREIDOACRYLATE/UREIDOACRYLATE AMIDOHYDROLASE-RELATED"/>
    <property type="match status" value="1"/>
</dbReference>
<keyword evidence="5" id="KW-1185">Reference proteome</keyword>
<dbReference type="EMBL" id="JAPQKH010000001">
    <property type="protein sequence ID" value="KAJ5116828.1"/>
    <property type="molecule type" value="Genomic_DNA"/>
</dbReference>
<dbReference type="Gene3D" id="3.40.50.850">
    <property type="entry name" value="Isochorismatase-like"/>
    <property type="match status" value="1"/>
</dbReference>
<evidence type="ECO:0000313" key="5">
    <source>
        <dbReference type="Proteomes" id="UP001149165"/>
    </source>
</evidence>
<dbReference type="OrthoDB" id="167809at2759"/>
<reference evidence="4" key="1">
    <citation type="submission" date="2022-11" db="EMBL/GenBank/DDBJ databases">
        <authorList>
            <person name="Petersen C."/>
        </authorList>
    </citation>
    <scope>NUCLEOTIDE SEQUENCE</scope>
    <source>
        <strain evidence="4">IBT 30069</strain>
    </source>
</reference>
<dbReference type="PANTHER" id="PTHR43540:SF16">
    <property type="entry name" value="ISOCHORISMATASE-LIKE DOMAIN-CONTAINING PROTEIN"/>
    <property type="match status" value="1"/>
</dbReference>
<evidence type="ECO:0000313" key="4">
    <source>
        <dbReference type="EMBL" id="KAJ5116828.1"/>
    </source>
</evidence>
<dbReference type="GO" id="GO:0016787">
    <property type="term" value="F:hydrolase activity"/>
    <property type="evidence" value="ECO:0007669"/>
    <property type="project" value="UniProtKB-KW"/>
</dbReference>
<dbReference type="CDD" id="cd00431">
    <property type="entry name" value="cysteine_hydrolases"/>
    <property type="match status" value="1"/>
</dbReference>
<gene>
    <name evidence="4" type="ORF">N7456_001176</name>
</gene>
<evidence type="ECO:0000256" key="1">
    <source>
        <dbReference type="ARBA" id="ARBA00006336"/>
    </source>
</evidence>
<name>A0A9W9GEX2_9EURO</name>
<dbReference type="InterPro" id="IPR050272">
    <property type="entry name" value="Isochorismatase-like_hydrls"/>
</dbReference>
<evidence type="ECO:0000256" key="2">
    <source>
        <dbReference type="ARBA" id="ARBA00022801"/>
    </source>
</evidence>
<dbReference type="Proteomes" id="UP001149165">
    <property type="component" value="Unassembled WGS sequence"/>
</dbReference>
<dbReference type="InterPro" id="IPR036380">
    <property type="entry name" value="Isochorismatase-like_sf"/>
</dbReference>
<organism evidence="4 5">
    <name type="scientific">Penicillium angulare</name>
    <dbReference type="NCBI Taxonomy" id="116970"/>
    <lineage>
        <taxon>Eukaryota</taxon>
        <taxon>Fungi</taxon>
        <taxon>Dikarya</taxon>
        <taxon>Ascomycota</taxon>
        <taxon>Pezizomycotina</taxon>
        <taxon>Eurotiomycetes</taxon>
        <taxon>Eurotiomycetidae</taxon>
        <taxon>Eurotiales</taxon>
        <taxon>Aspergillaceae</taxon>
        <taxon>Penicillium</taxon>
    </lineage>
</organism>
<protein>
    <recommendedName>
        <fullName evidence="3">Isochorismatase-like domain-containing protein</fullName>
    </recommendedName>
</protein>
<sequence>MSSVPAILLIDPLNDFVHKDGKLYPAVKESSEASDSLANMKRLVDEARKLKIPIFYGLHQPYREGNYNGWKHMTKSHHRLKLLEAFKEGSWGGEIHSDLLPDSKNGDVVVSRHWNSSSFANTDLDYQLKQRGITHVICAGMVANTCLEATARYALELGYEVTLIKDATAGFSTVLKDAATEIVWPTLVGSVLTVDQWAAEAKTKVASL</sequence>
<accession>A0A9W9GEX2</accession>
<dbReference type="Pfam" id="PF00857">
    <property type="entry name" value="Isochorismatase"/>
    <property type="match status" value="1"/>
</dbReference>
<comment type="similarity">
    <text evidence="1">Belongs to the isochorismatase family.</text>
</comment>
<keyword evidence="2" id="KW-0378">Hydrolase</keyword>